<evidence type="ECO:0000256" key="1">
    <source>
        <dbReference type="ARBA" id="ARBA00022898"/>
    </source>
</evidence>
<dbReference type="InterPro" id="IPR015422">
    <property type="entry name" value="PyrdxlP-dep_Trfase_small"/>
</dbReference>
<keyword evidence="1 4" id="KW-0663">Pyridoxal phosphate</keyword>
<dbReference type="PANTHER" id="PTHR30244">
    <property type="entry name" value="TRANSAMINASE"/>
    <property type="match status" value="1"/>
</dbReference>
<dbReference type="Gene3D" id="3.90.1150.10">
    <property type="entry name" value="Aspartate Aminotransferase, domain 1"/>
    <property type="match status" value="1"/>
</dbReference>
<dbReference type="GO" id="GO:0000271">
    <property type="term" value="P:polysaccharide biosynthetic process"/>
    <property type="evidence" value="ECO:0007669"/>
    <property type="project" value="TreeGrafter"/>
</dbReference>
<dbReference type="FunFam" id="3.40.640.10:FF:000089">
    <property type="entry name" value="Aminotransferase, DegT/DnrJ/EryC1/StrS family"/>
    <property type="match status" value="1"/>
</dbReference>
<dbReference type="Gene3D" id="3.40.640.10">
    <property type="entry name" value="Type I PLP-dependent aspartate aminotransferase-like (Major domain)"/>
    <property type="match status" value="1"/>
</dbReference>
<dbReference type="Pfam" id="PF01041">
    <property type="entry name" value="DegT_DnrJ_EryC1"/>
    <property type="match status" value="1"/>
</dbReference>
<name>A0A1G7X540_CHIFI</name>
<evidence type="ECO:0000256" key="2">
    <source>
        <dbReference type="ARBA" id="ARBA00037999"/>
    </source>
</evidence>
<dbReference type="PANTHER" id="PTHR30244:SF42">
    <property type="entry name" value="UDP-2-ACETAMIDO-2-DEOXY-3-OXO-D-GLUCURONATE AMINOTRANSFERASE"/>
    <property type="match status" value="1"/>
</dbReference>
<dbReference type="SUPFAM" id="SSF53383">
    <property type="entry name" value="PLP-dependent transferases"/>
    <property type="match status" value="1"/>
</dbReference>
<dbReference type="InterPro" id="IPR015424">
    <property type="entry name" value="PyrdxlP-dep_Trfase"/>
</dbReference>
<sequence>MVPIQMVDLKRQYLKIKPQVDAAMADVLDNAAFINGAPVQQFTTALQTYLGVKHVIPCANGTDALQIAMMALDLQPGDEVITPSFTFIATAEVIALLQLKPVFVDVDPKTFCLDPVQVEKAITPKTKAIVPVHLYGHSAEMEAIMEISRKYNIPVIEDNAQAIGGHYTFSDGTTQKLGAIGQIGCTSFFPSKNLGCYGDGGAIFTNDDALAAKIKMIANHGQSARYYHDVVGVNSRLDTLQAVVLNIKLPLLDEYIKARRAVADAYDAGFAGIPQITTPYRAGNSYHVYHQYTLQLNGADRNALQQYLAERKVPAMIYYPVPAHRQKMFENFGGAEFNLPVTDDLTSKVISLPIHTEMDADQLQYIIDSVKSFLNQNSK</sequence>
<comment type="similarity">
    <text evidence="2 5">Belongs to the DegT/DnrJ/EryC1 family.</text>
</comment>
<reference evidence="6 7" key="1">
    <citation type="submission" date="2016-10" db="EMBL/GenBank/DDBJ databases">
        <authorList>
            <person name="de Groot N.N."/>
        </authorList>
    </citation>
    <scope>NUCLEOTIDE SEQUENCE [LARGE SCALE GENOMIC DNA]</scope>
    <source>
        <strain evidence="6 7">DSM 527</strain>
    </source>
</reference>
<dbReference type="PIRSF" id="PIRSF000390">
    <property type="entry name" value="PLP_StrS"/>
    <property type="match status" value="1"/>
</dbReference>
<gene>
    <name evidence="6" type="ORF">SAMN04488121_106306</name>
</gene>
<dbReference type="AlphaFoldDB" id="A0A1G7X540"/>
<evidence type="ECO:0000313" key="7">
    <source>
        <dbReference type="Proteomes" id="UP000199045"/>
    </source>
</evidence>
<dbReference type="STRING" id="104663.SAMN04488121_106306"/>
<dbReference type="GO" id="GO:0008483">
    <property type="term" value="F:transaminase activity"/>
    <property type="evidence" value="ECO:0007669"/>
    <property type="project" value="TreeGrafter"/>
</dbReference>
<dbReference type="OrthoDB" id="9804264at2"/>
<dbReference type="Proteomes" id="UP000199045">
    <property type="component" value="Unassembled WGS sequence"/>
</dbReference>
<organism evidence="6 7">
    <name type="scientific">Chitinophaga filiformis</name>
    <name type="common">Myxococcus filiformis</name>
    <name type="synonym">Flexibacter filiformis</name>
    <dbReference type="NCBI Taxonomy" id="104663"/>
    <lineage>
        <taxon>Bacteria</taxon>
        <taxon>Pseudomonadati</taxon>
        <taxon>Bacteroidota</taxon>
        <taxon>Chitinophagia</taxon>
        <taxon>Chitinophagales</taxon>
        <taxon>Chitinophagaceae</taxon>
        <taxon>Chitinophaga</taxon>
    </lineage>
</organism>
<evidence type="ECO:0000313" key="6">
    <source>
        <dbReference type="EMBL" id="SDG79263.1"/>
    </source>
</evidence>
<proteinExistence type="inferred from homology"/>
<protein>
    <submittedName>
        <fullName evidence="6">dTDP-4-amino-4,6-dideoxygalactose transaminase</fullName>
    </submittedName>
</protein>
<evidence type="ECO:0000256" key="4">
    <source>
        <dbReference type="PIRSR" id="PIRSR000390-2"/>
    </source>
</evidence>
<dbReference type="EMBL" id="FNBN01000006">
    <property type="protein sequence ID" value="SDG79263.1"/>
    <property type="molecule type" value="Genomic_DNA"/>
</dbReference>
<accession>A0A1G7X540</accession>
<dbReference type="InterPro" id="IPR015421">
    <property type="entry name" value="PyrdxlP-dep_Trfase_major"/>
</dbReference>
<feature type="modified residue" description="N6-(pyridoxal phosphate)lysine" evidence="4">
    <location>
        <position position="192"/>
    </location>
</feature>
<dbReference type="RefSeq" id="WP_089835351.1">
    <property type="nucleotide sequence ID" value="NZ_FNBN01000006.1"/>
</dbReference>
<dbReference type="CDD" id="cd00616">
    <property type="entry name" value="AHBA_syn"/>
    <property type="match status" value="1"/>
</dbReference>
<dbReference type="InterPro" id="IPR000653">
    <property type="entry name" value="DegT/StrS_aminotransferase"/>
</dbReference>
<dbReference type="GO" id="GO:0030170">
    <property type="term" value="F:pyridoxal phosphate binding"/>
    <property type="evidence" value="ECO:0007669"/>
    <property type="project" value="UniProtKB-ARBA"/>
</dbReference>
<evidence type="ECO:0000256" key="5">
    <source>
        <dbReference type="RuleBase" id="RU004508"/>
    </source>
</evidence>
<feature type="active site" description="Proton acceptor" evidence="3">
    <location>
        <position position="192"/>
    </location>
</feature>
<evidence type="ECO:0000256" key="3">
    <source>
        <dbReference type="PIRSR" id="PIRSR000390-1"/>
    </source>
</evidence>